<proteinExistence type="predicted"/>
<dbReference type="InterPro" id="IPR058923">
    <property type="entry name" value="RCC1-like_dom"/>
</dbReference>
<dbReference type="EMBL" id="QXFU01001906">
    <property type="protein sequence ID" value="KAE8993530.1"/>
    <property type="molecule type" value="Genomic_DNA"/>
</dbReference>
<evidence type="ECO:0000256" key="2">
    <source>
        <dbReference type="PROSITE-ProRule" id="PRU00235"/>
    </source>
</evidence>
<dbReference type="Proteomes" id="UP000435112">
    <property type="component" value="Unassembled WGS sequence"/>
</dbReference>
<feature type="domain" description="RCC1-like" evidence="4">
    <location>
        <begin position="69"/>
        <end position="427"/>
    </location>
</feature>
<protein>
    <recommendedName>
        <fullName evidence="4">RCC1-like domain-containing protein</fullName>
    </recommendedName>
</protein>
<dbReference type="InterPro" id="IPR000408">
    <property type="entry name" value="Reg_chr_condens"/>
</dbReference>
<dbReference type="AlphaFoldDB" id="A0A6A3JFD8"/>
<feature type="repeat" description="RCC1" evidence="2">
    <location>
        <begin position="316"/>
        <end position="376"/>
    </location>
</feature>
<organism evidence="5 6">
    <name type="scientific">Phytophthora rubi</name>
    <dbReference type="NCBI Taxonomy" id="129364"/>
    <lineage>
        <taxon>Eukaryota</taxon>
        <taxon>Sar</taxon>
        <taxon>Stramenopiles</taxon>
        <taxon>Oomycota</taxon>
        <taxon>Peronosporomycetes</taxon>
        <taxon>Peronosporales</taxon>
        <taxon>Peronosporaceae</taxon>
        <taxon>Phytophthora</taxon>
    </lineage>
</organism>
<dbReference type="InterPro" id="IPR051210">
    <property type="entry name" value="Ub_ligase/GEF_domain"/>
</dbReference>
<dbReference type="Gene3D" id="2.60.40.10">
    <property type="entry name" value="Immunoglobulins"/>
    <property type="match status" value="1"/>
</dbReference>
<reference evidence="5 6" key="1">
    <citation type="submission" date="2018-09" db="EMBL/GenBank/DDBJ databases">
        <title>Genomic investigation of the strawberry pathogen Phytophthora fragariae indicates pathogenicity is determined by transcriptional variation in three key races.</title>
        <authorList>
            <person name="Adams T.M."/>
            <person name="Armitage A.D."/>
            <person name="Sobczyk M.K."/>
            <person name="Bates H.J."/>
            <person name="Dunwell J.M."/>
            <person name="Nellist C.F."/>
            <person name="Harrison R.J."/>
        </authorList>
    </citation>
    <scope>NUCLEOTIDE SEQUENCE [LARGE SCALE GENOMIC DNA]</scope>
    <source>
        <strain evidence="5 6">SCRP324</strain>
    </source>
</reference>
<dbReference type="PANTHER" id="PTHR22870">
    <property type="entry name" value="REGULATOR OF CHROMOSOME CONDENSATION"/>
    <property type="match status" value="1"/>
</dbReference>
<feature type="repeat" description="RCC1" evidence="2">
    <location>
        <begin position="194"/>
        <end position="257"/>
    </location>
</feature>
<sequence>MEGSLGILYVCGGQTGGEITVAASLLGRKVRGVCGAYDRFLALVDAWELHWPATEGGDEAAVLESQLVVEGLQDVKVHHVAVGKNHRVALSLDGQLFSWGRPGAALPSSELGHKHGTTMAQNYYRVKTPGPEVDGPDKRELTSAKSAQALVRPVTAAATATATGTPHRVVTAPELFFTQVSCGKHHSAAVTDSGDVYTWGRNHEGQLGQVFKTLPKEVNAVFNGICAWPKYVGVFLGKPRVVSACCGNTFTAVLLADGSVYLLGGCSLRPASRAPKSTTTAGVSTLHLILERGSDGEPFVGIASGYDHVLAVTSAGEMFSWGFNTFGQLGHGGKTGRGEAEVKGGRALPNAVKCDESVKWAKVFAGGNYSAALTTESQLYTWGNGSYGKLGHGKSRKYECEFAPRRVDSLQHTVVGSVVCGDRNLYAFAPTWISEFAPICGEHIGGYELRICGSGFWSSDNVTVRFVPLNDGRLMRGTLGTFSEATAEVVCQVPKFRLPGEYAVEVSMNGKHFTSNGRVFTVFKRPQVASVSVFDTRFSGEEDITLALCGSLPEICRRPIVRFVRCCIDENSGHFVPKKTSEPAPAVVGDFDERPESVNEEEAEYDPSDITGRLLRLKAPTLPNTGEGIAPYTLEISYDGGLIFAPVCVDPTLAKPKDEDTAEDEEELAPHYSHSRKSEEPRSALPHVIWAHDAQLVRVVPNSFLTNELPQTIKIELQHLLPPEVTQMQVNIVYFPSNGEFDPHKMPSASAVLPIDSVEGNVIVCSIPPLSQWQCTAPTNPKLQGLSAEWWRSFSKTGFASKLRVSMNGGRTFLPAQLLLGGRSSSTGAQIFGMLAPGRLLSLFPSVGMVPGGTQVSVAGDFFHFDTQDAAVKLQWRESSMIVSAVCLRPEEASGEANSTNRRVVFRSPPLPFPEDAATAAAMAEGMVLGTREEVTVFVSLDGEHFTDAGLSFVYCAVPEMSGISPQEAEPGTTMMLAVDNEITTPAACVRLETADSKVSLVVPVEIDEAAHTATFVLPELPISTEEHVHVSLSLNGQEFTERTLDPATELNGGGVSFLYKAPATQVAEG</sequence>
<feature type="repeat" description="RCC1" evidence="2">
    <location>
        <begin position="377"/>
        <end position="431"/>
    </location>
</feature>
<accession>A0A6A3JFD8</accession>
<dbReference type="PANTHER" id="PTHR22870:SF408">
    <property type="entry name" value="OS09G0560450 PROTEIN"/>
    <property type="match status" value="1"/>
</dbReference>
<gene>
    <name evidence="5" type="ORF">PR002_g20208</name>
</gene>
<evidence type="ECO:0000256" key="3">
    <source>
        <dbReference type="SAM" id="MobiDB-lite"/>
    </source>
</evidence>
<comment type="caution">
    <text evidence="5">The sequence shown here is derived from an EMBL/GenBank/DDBJ whole genome shotgun (WGS) entry which is preliminary data.</text>
</comment>
<evidence type="ECO:0000313" key="5">
    <source>
        <dbReference type="EMBL" id="KAE8993530.1"/>
    </source>
</evidence>
<name>A0A6A3JFD8_9STRA</name>
<dbReference type="PROSITE" id="PS00626">
    <property type="entry name" value="RCC1_2"/>
    <property type="match status" value="1"/>
</dbReference>
<evidence type="ECO:0000313" key="6">
    <source>
        <dbReference type="Proteomes" id="UP000435112"/>
    </source>
</evidence>
<feature type="region of interest" description="Disordered" evidence="3">
    <location>
        <begin position="655"/>
        <end position="680"/>
    </location>
</feature>
<dbReference type="InterPro" id="IPR009091">
    <property type="entry name" value="RCC1/BLIP-II"/>
</dbReference>
<dbReference type="PROSITE" id="PS50012">
    <property type="entry name" value="RCC1_3"/>
    <property type="match status" value="3"/>
</dbReference>
<dbReference type="Pfam" id="PF25390">
    <property type="entry name" value="WD40_RLD"/>
    <property type="match status" value="1"/>
</dbReference>
<dbReference type="CDD" id="cd00102">
    <property type="entry name" value="IPT"/>
    <property type="match status" value="1"/>
</dbReference>
<keyword evidence="1" id="KW-0677">Repeat</keyword>
<dbReference type="InterPro" id="IPR013783">
    <property type="entry name" value="Ig-like_fold"/>
</dbReference>
<dbReference type="SUPFAM" id="SSF50985">
    <property type="entry name" value="RCC1/BLIP-II"/>
    <property type="match status" value="1"/>
</dbReference>
<dbReference type="Gene3D" id="2.130.10.30">
    <property type="entry name" value="Regulator of chromosome condensation 1/beta-lactamase-inhibitor protein II"/>
    <property type="match status" value="2"/>
</dbReference>
<evidence type="ECO:0000259" key="4">
    <source>
        <dbReference type="Pfam" id="PF25390"/>
    </source>
</evidence>
<dbReference type="PRINTS" id="PR00633">
    <property type="entry name" value="RCCNDNSATION"/>
</dbReference>
<evidence type="ECO:0000256" key="1">
    <source>
        <dbReference type="ARBA" id="ARBA00022737"/>
    </source>
</evidence>
<dbReference type="OrthoDB" id="10256179at2759"/>